<dbReference type="InterPro" id="IPR000524">
    <property type="entry name" value="Tscrpt_reg_HTH_GntR"/>
</dbReference>
<feature type="domain" description="HTH gntR-type" evidence="4">
    <location>
        <begin position="22"/>
        <end position="89"/>
    </location>
</feature>
<keyword evidence="2" id="KW-0238">DNA-binding</keyword>
<dbReference type="EMBL" id="JBHSRF010000008">
    <property type="protein sequence ID" value="MFC6081184.1"/>
    <property type="molecule type" value="Genomic_DNA"/>
</dbReference>
<comment type="caution">
    <text evidence="5">The sequence shown here is derived from an EMBL/GenBank/DDBJ whole genome shotgun (WGS) entry which is preliminary data.</text>
</comment>
<reference evidence="6" key="1">
    <citation type="journal article" date="2019" name="Int. J. Syst. Evol. Microbiol.">
        <title>The Global Catalogue of Microorganisms (GCM) 10K type strain sequencing project: providing services to taxonomists for standard genome sequencing and annotation.</title>
        <authorList>
            <consortium name="The Broad Institute Genomics Platform"/>
            <consortium name="The Broad Institute Genome Sequencing Center for Infectious Disease"/>
            <person name="Wu L."/>
            <person name="Ma J."/>
        </authorList>
    </citation>
    <scope>NUCLEOTIDE SEQUENCE [LARGE SCALE GENOMIC DNA]</scope>
    <source>
        <strain evidence="6">JCM 30346</strain>
    </source>
</reference>
<evidence type="ECO:0000313" key="6">
    <source>
        <dbReference type="Proteomes" id="UP001596137"/>
    </source>
</evidence>
<dbReference type="Gene3D" id="1.10.10.10">
    <property type="entry name" value="Winged helix-like DNA-binding domain superfamily/Winged helix DNA-binding domain"/>
    <property type="match status" value="1"/>
</dbReference>
<keyword evidence="1" id="KW-0805">Transcription regulation</keyword>
<proteinExistence type="predicted"/>
<dbReference type="Pfam" id="PF00392">
    <property type="entry name" value="GntR"/>
    <property type="match status" value="1"/>
</dbReference>
<organism evidence="5 6">
    <name type="scientific">Sphaerisporangium aureirubrum</name>
    <dbReference type="NCBI Taxonomy" id="1544736"/>
    <lineage>
        <taxon>Bacteria</taxon>
        <taxon>Bacillati</taxon>
        <taxon>Actinomycetota</taxon>
        <taxon>Actinomycetes</taxon>
        <taxon>Streptosporangiales</taxon>
        <taxon>Streptosporangiaceae</taxon>
        <taxon>Sphaerisporangium</taxon>
    </lineage>
</organism>
<keyword evidence="6" id="KW-1185">Reference proteome</keyword>
<name>A0ABW1NCX5_9ACTN</name>
<dbReference type="InterPro" id="IPR011711">
    <property type="entry name" value="GntR_C"/>
</dbReference>
<dbReference type="PANTHER" id="PTHR43537">
    <property type="entry name" value="TRANSCRIPTIONAL REGULATOR, GNTR FAMILY"/>
    <property type="match status" value="1"/>
</dbReference>
<evidence type="ECO:0000256" key="3">
    <source>
        <dbReference type="ARBA" id="ARBA00023163"/>
    </source>
</evidence>
<dbReference type="PROSITE" id="PS50949">
    <property type="entry name" value="HTH_GNTR"/>
    <property type="match status" value="1"/>
</dbReference>
<dbReference type="Pfam" id="PF07729">
    <property type="entry name" value="FCD"/>
    <property type="match status" value="1"/>
</dbReference>
<dbReference type="SMART" id="SM00345">
    <property type="entry name" value="HTH_GNTR"/>
    <property type="match status" value="1"/>
</dbReference>
<protein>
    <submittedName>
        <fullName evidence="5">GntR family transcriptional regulator</fullName>
    </submittedName>
</protein>
<accession>A0ABW1NCX5</accession>
<dbReference type="SUPFAM" id="SSF48008">
    <property type="entry name" value="GntR ligand-binding domain-like"/>
    <property type="match status" value="1"/>
</dbReference>
<evidence type="ECO:0000259" key="4">
    <source>
        <dbReference type="PROSITE" id="PS50949"/>
    </source>
</evidence>
<dbReference type="SMART" id="SM00895">
    <property type="entry name" value="FCD"/>
    <property type="match status" value="1"/>
</dbReference>
<evidence type="ECO:0000256" key="2">
    <source>
        <dbReference type="ARBA" id="ARBA00023125"/>
    </source>
</evidence>
<dbReference type="SUPFAM" id="SSF46785">
    <property type="entry name" value="Winged helix' DNA-binding domain"/>
    <property type="match status" value="1"/>
</dbReference>
<dbReference type="InterPro" id="IPR008920">
    <property type="entry name" value="TF_FadR/GntR_C"/>
</dbReference>
<sequence length="229" mass="25046">MVDGVAEAAERLGRDRGLLEHSSTAERTAAILRRHITQGLFKPDARLAEDVIGNALGVSRNTLREAFRLLSHERLLVHKLNRGVFVRALTAADVRDLYRIRRLVECAAVGDASPPAEEGLAGLREAVGAAEKAAEEERWGDVGTANMEFHQAVVDLMGSPRTTELMSQVLAELRLGFLVVTDPRAFHGRYLPRNRRILGLIEAGDVEGARAALTDYLDDAEATLLKAYA</sequence>
<evidence type="ECO:0000256" key="1">
    <source>
        <dbReference type="ARBA" id="ARBA00023015"/>
    </source>
</evidence>
<dbReference type="InterPro" id="IPR036388">
    <property type="entry name" value="WH-like_DNA-bd_sf"/>
</dbReference>
<evidence type="ECO:0000313" key="5">
    <source>
        <dbReference type="EMBL" id="MFC6081184.1"/>
    </source>
</evidence>
<gene>
    <name evidence="5" type="ORF">ACFP1K_08445</name>
</gene>
<dbReference type="Gene3D" id="1.20.120.530">
    <property type="entry name" value="GntR ligand-binding domain-like"/>
    <property type="match status" value="1"/>
</dbReference>
<dbReference type="InterPro" id="IPR036390">
    <property type="entry name" value="WH_DNA-bd_sf"/>
</dbReference>
<keyword evidence="3" id="KW-0804">Transcription</keyword>
<dbReference type="Proteomes" id="UP001596137">
    <property type="component" value="Unassembled WGS sequence"/>
</dbReference>
<dbReference type="RefSeq" id="WP_380748734.1">
    <property type="nucleotide sequence ID" value="NZ_JBHSRF010000008.1"/>
</dbReference>
<dbReference type="PANTHER" id="PTHR43537:SF45">
    <property type="entry name" value="GNTR FAMILY REGULATORY PROTEIN"/>
    <property type="match status" value="1"/>
</dbReference>